<comment type="subcellular location">
    <subcellularLocation>
        <location evidence="1">Plastid</location>
    </subcellularLocation>
</comment>
<dbReference type="Proteomes" id="UP001489004">
    <property type="component" value="Unassembled WGS sequence"/>
</dbReference>
<comment type="caution">
    <text evidence="5">The sequence shown here is derived from an EMBL/GenBank/DDBJ whole genome shotgun (WGS) entry which is preliminary data.</text>
</comment>
<organism evidence="5 6">
    <name type="scientific">[Myrmecia] bisecta</name>
    <dbReference type="NCBI Taxonomy" id="41462"/>
    <lineage>
        <taxon>Eukaryota</taxon>
        <taxon>Viridiplantae</taxon>
        <taxon>Chlorophyta</taxon>
        <taxon>core chlorophytes</taxon>
        <taxon>Trebouxiophyceae</taxon>
        <taxon>Trebouxiales</taxon>
        <taxon>Trebouxiaceae</taxon>
        <taxon>Myrmecia</taxon>
    </lineage>
</organism>
<dbReference type="Pfam" id="PF04755">
    <property type="entry name" value="PAP_fibrillin"/>
    <property type="match status" value="1"/>
</dbReference>
<dbReference type="InterPro" id="IPR006843">
    <property type="entry name" value="PAP/fibrillin_dom"/>
</dbReference>
<keyword evidence="6" id="KW-1185">Reference proteome</keyword>
<dbReference type="InterPro" id="IPR018392">
    <property type="entry name" value="LysM"/>
</dbReference>
<reference evidence="5 6" key="1">
    <citation type="journal article" date="2024" name="Nat. Commun.">
        <title>Phylogenomics reveals the evolutionary origins of lichenization in chlorophyte algae.</title>
        <authorList>
            <person name="Puginier C."/>
            <person name="Libourel C."/>
            <person name="Otte J."/>
            <person name="Skaloud P."/>
            <person name="Haon M."/>
            <person name="Grisel S."/>
            <person name="Petersen M."/>
            <person name="Berrin J.G."/>
            <person name="Delaux P.M."/>
            <person name="Dal Grande F."/>
            <person name="Keller J."/>
        </authorList>
    </citation>
    <scope>NUCLEOTIDE SEQUENCE [LARGE SCALE GENOMIC DNA]</scope>
    <source>
        <strain evidence="5 6">SAG 2043</strain>
    </source>
</reference>
<dbReference type="PANTHER" id="PTHR31906">
    <property type="entry name" value="PLASTID-LIPID-ASSOCIATED PROTEIN 4, CHLOROPLASTIC-RELATED"/>
    <property type="match status" value="1"/>
</dbReference>
<protein>
    <recommendedName>
        <fullName evidence="4">LysM domain-containing protein</fullName>
    </recommendedName>
</protein>
<dbReference type="SMART" id="SM00257">
    <property type="entry name" value="LysM"/>
    <property type="match status" value="1"/>
</dbReference>
<feature type="region of interest" description="Disordered" evidence="3">
    <location>
        <begin position="55"/>
        <end position="110"/>
    </location>
</feature>
<evidence type="ECO:0000313" key="5">
    <source>
        <dbReference type="EMBL" id="KAK9811509.1"/>
    </source>
</evidence>
<dbReference type="CDD" id="cd00118">
    <property type="entry name" value="LysM"/>
    <property type="match status" value="1"/>
</dbReference>
<dbReference type="GO" id="GO:0009536">
    <property type="term" value="C:plastid"/>
    <property type="evidence" value="ECO:0007669"/>
    <property type="project" value="UniProtKB-SubCell"/>
</dbReference>
<evidence type="ECO:0000256" key="3">
    <source>
        <dbReference type="SAM" id="MobiDB-lite"/>
    </source>
</evidence>
<feature type="compositionally biased region" description="Low complexity" evidence="3">
    <location>
        <begin position="68"/>
        <end position="103"/>
    </location>
</feature>
<proteinExistence type="predicted"/>
<accession>A0AAW1PPF9</accession>
<feature type="domain" description="LysM" evidence="4">
    <location>
        <begin position="1"/>
        <end position="58"/>
    </location>
</feature>
<dbReference type="AlphaFoldDB" id="A0AAW1PPF9"/>
<sequence>MQAGETLYDIASQYGITTRQLKEANIQDLDAAGKSDIRTVHRVIYKSDIIYPGQELKLPSTDEDAEDTTPAAAPSAAPVAQAPMPVSDAAGAADAPASTPQAAEGADARQGAIATKTVETPDLLKVAITAAASTAAALSSDSELSLAPWEGETMMSMDSEPASAALTGLLQEATAVLTAHEPHNPHQTAALAASTAGAGVGESGAAAPQAPPMAALAAPAVTDTVELPQTLRPQAPVAEVTDTVEIPEALLPQAPAVVVTRTVEIPEALQPQPVVVRTVELPDALLPQPPVAVVTRTVEIPEALLPQPAVMDTVEIPEAMLPQPLVAPITDTIEIPEALQVSAPAVQAPAAVDLTQTIEIPQAFQVGGSAVQGSAQPAAADVTQTVDIPQAFQVGGDPAPQEAQSPPAATHTIEIPKTFHMKAAAIPQTAAASALPDMAARTVSEGATEQAAAAITVGDLKTKPAAQQSFISSLVNTVTEQQQVHQKIERLIKALEGDAPAQEAMNTGGEAGAVWNNIQPLPSSRPGAYPFSTNTQPELVSGGGFGSSSLPQGGGGTAVLSAPAATAVAVELPRSFVAAPPAPARSGESVAASPVAEVVLEVKAGAEPATSSDLVAKPSEPVMEVLAPEQAAPTQPAPAHVFSPELLLEPVAALPAAASAPGAAEVGESTASAGSTTTYDAAPAAADPMAIAVSKAQLLDSVYGTGRGLDAPVDVRAKVEKLLHELEGLKPRLRPAKALELLAGRWKMVYTSSAQVLMLMNAIRQIPLIAIGDISQAIDSETAMVHNKVDIAVPFMMSLSTQAGLEVRTTRQFKVKFQLAGVNTQILTPKLLDNLEVPDSLSLLGQKIDLSPLRDALSPMNVALQRMRSVTTSALAPDLPAVEGSTPPDVHAWLETTYLDDNLRVCRDEAGGVFVLVKDVSLH</sequence>
<dbReference type="InterPro" id="IPR039633">
    <property type="entry name" value="PAP"/>
</dbReference>
<evidence type="ECO:0000256" key="2">
    <source>
        <dbReference type="ARBA" id="ARBA00022640"/>
    </source>
</evidence>
<gene>
    <name evidence="5" type="ORF">WJX72_005075</name>
</gene>
<evidence type="ECO:0000313" key="6">
    <source>
        <dbReference type="Proteomes" id="UP001489004"/>
    </source>
</evidence>
<dbReference type="Gene3D" id="3.10.350.10">
    <property type="entry name" value="LysM domain"/>
    <property type="match status" value="1"/>
</dbReference>
<evidence type="ECO:0000256" key="1">
    <source>
        <dbReference type="ARBA" id="ARBA00004474"/>
    </source>
</evidence>
<dbReference type="Pfam" id="PF01476">
    <property type="entry name" value="LysM"/>
    <property type="match status" value="1"/>
</dbReference>
<evidence type="ECO:0000259" key="4">
    <source>
        <dbReference type="PROSITE" id="PS51782"/>
    </source>
</evidence>
<name>A0AAW1PPF9_9CHLO</name>
<dbReference type="EMBL" id="JALJOR010000009">
    <property type="protein sequence ID" value="KAK9811509.1"/>
    <property type="molecule type" value="Genomic_DNA"/>
</dbReference>
<dbReference type="InterPro" id="IPR036779">
    <property type="entry name" value="LysM_dom_sf"/>
</dbReference>
<keyword evidence="2" id="KW-0934">Plastid</keyword>
<dbReference type="PROSITE" id="PS51782">
    <property type="entry name" value="LYSM"/>
    <property type="match status" value="1"/>
</dbReference>